<evidence type="ECO:0008006" key="3">
    <source>
        <dbReference type="Google" id="ProtNLM"/>
    </source>
</evidence>
<reference evidence="1 2" key="1">
    <citation type="submission" date="2024-06" db="EMBL/GenBank/DDBJ databases">
        <authorList>
            <person name="Li F."/>
        </authorList>
    </citation>
    <scope>NUCLEOTIDE SEQUENCE [LARGE SCALE GENOMIC DNA]</scope>
    <source>
        <strain evidence="1 2">GXAS 311</strain>
    </source>
</reference>
<sequence length="172" mass="19800">MLISRSFIGKTIRILVAIAILNGCATTKNTSIEDYIGLYEIVNSECEVAPDGFNPCKNTLFFEILRGQFIGVKNDELAYVFWSGDPKIDSELQYTSHLIKNENLKRINKNRYFLDNDSESQEYLEFNGGRLIGYYVAYNSGDGYRHRTIHYKLKPVRRGNLPQVRLNYPGNE</sequence>
<accession>A0ABV2BYK7</accession>
<gene>
    <name evidence="1" type="ORF">ABVT43_17870</name>
</gene>
<comment type="caution">
    <text evidence="1">The sequence shown here is derived from an EMBL/GenBank/DDBJ whole genome shotgun (WGS) entry which is preliminary data.</text>
</comment>
<dbReference type="RefSeq" id="WP_353897598.1">
    <property type="nucleotide sequence ID" value="NZ_JBEVCJ010000032.1"/>
</dbReference>
<evidence type="ECO:0000313" key="1">
    <source>
        <dbReference type="EMBL" id="MET1257015.1"/>
    </source>
</evidence>
<keyword evidence="2" id="KW-1185">Reference proteome</keyword>
<dbReference type="EMBL" id="JBEVCJ010000032">
    <property type="protein sequence ID" value="MET1257015.1"/>
    <property type="molecule type" value="Genomic_DNA"/>
</dbReference>
<evidence type="ECO:0000313" key="2">
    <source>
        <dbReference type="Proteomes" id="UP001548189"/>
    </source>
</evidence>
<organism evidence="1 2">
    <name type="scientific">Aliikangiella maris</name>
    <dbReference type="NCBI Taxonomy" id="3162458"/>
    <lineage>
        <taxon>Bacteria</taxon>
        <taxon>Pseudomonadati</taxon>
        <taxon>Pseudomonadota</taxon>
        <taxon>Gammaproteobacteria</taxon>
        <taxon>Oceanospirillales</taxon>
        <taxon>Pleioneaceae</taxon>
        <taxon>Aliikangiella</taxon>
    </lineage>
</organism>
<proteinExistence type="predicted"/>
<name>A0ABV2BYK7_9GAMM</name>
<dbReference type="Proteomes" id="UP001548189">
    <property type="component" value="Unassembled WGS sequence"/>
</dbReference>
<protein>
    <recommendedName>
        <fullName evidence="3">Lipoprotein</fullName>
    </recommendedName>
</protein>